<sequence length="510" mass="54696">MYLSLENVASVEHSVGHLDETCNVGTLQQRWQAKVGLLRVLDRSLVAVVETLVHDLLQLGVHLLSAPLNSSGVSGHLQARNSNTSTVGGLAWRIPHALWSVLLENLNSFGSRAHVGAFRNVDAPSIHQGSGLLTGNLVLGGRRQSHIHLAHMGPRTGAFKVLDLGRSEGRVLFDDSRQVLELDLGLSNGLHLCWRDTVGENQRALGVGQGHNNSAQLNHLQSSISGHVTRTRDGHTLALESFRASGGLLDHLLDVVNHTVTGGFGSDQRTAPGQAFSGQDTGPVVLHGLVGAEKEPNLTATHTNVSCWNVGVCANVSGQSSHEGHTETSDFGVAAVLGVKVRASFAAAHRQAGQGVLENSLVAQELQDGQVDCRVESQASLVWAQGGVESHTVAIVDFDFALVVFPSDTESDHPLRHRNNRNHLLVLWLLGEKSGVLKRREQFVVSSSEFGFVGQNHDVCLEIVWWKVFFFRPGGCSLYSLGSAFSTCQGCKSVHGSSDRCSSQNGDASK</sequence>
<evidence type="ECO:0000313" key="1">
    <source>
        <dbReference type="EMBL" id="EEQ40178.1"/>
    </source>
</evidence>
<name>C4Y7X7_CLAL4</name>
<accession>C4Y7X7</accession>
<proteinExistence type="predicted"/>
<dbReference type="InParanoid" id="C4Y7X7"/>
<dbReference type="HOGENOM" id="CLU_534190_0_0_1"/>
<evidence type="ECO:0000313" key="2">
    <source>
        <dbReference type="Proteomes" id="UP000007703"/>
    </source>
</evidence>
<dbReference type="EMBL" id="CH408080">
    <property type="protein sequence ID" value="EEQ40178.1"/>
    <property type="molecule type" value="Genomic_DNA"/>
</dbReference>
<protein>
    <submittedName>
        <fullName evidence="1">Uncharacterized protein</fullName>
    </submittedName>
</protein>
<dbReference type="VEuPathDB" id="FungiDB:CLUG_04305"/>
<gene>
    <name evidence="1" type="ORF">CLUG_04305</name>
</gene>
<dbReference type="AlphaFoldDB" id="C4Y7X7"/>
<dbReference type="KEGG" id="clu:CLUG_04305"/>
<organism evidence="1 2">
    <name type="scientific">Clavispora lusitaniae (strain ATCC 42720)</name>
    <name type="common">Yeast</name>
    <name type="synonym">Candida lusitaniae</name>
    <dbReference type="NCBI Taxonomy" id="306902"/>
    <lineage>
        <taxon>Eukaryota</taxon>
        <taxon>Fungi</taxon>
        <taxon>Dikarya</taxon>
        <taxon>Ascomycota</taxon>
        <taxon>Saccharomycotina</taxon>
        <taxon>Pichiomycetes</taxon>
        <taxon>Metschnikowiaceae</taxon>
        <taxon>Clavispora</taxon>
    </lineage>
</organism>
<dbReference type="Proteomes" id="UP000007703">
    <property type="component" value="Unassembled WGS sequence"/>
</dbReference>
<reference evidence="1 2" key="1">
    <citation type="journal article" date="2009" name="Nature">
        <title>Evolution of pathogenicity and sexual reproduction in eight Candida genomes.</title>
        <authorList>
            <person name="Butler G."/>
            <person name="Rasmussen M.D."/>
            <person name="Lin M.F."/>
            <person name="Santos M.A."/>
            <person name="Sakthikumar S."/>
            <person name="Munro C.A."/>
            <person name="Rheinbay E."/>
            <person name="Grabherr M."/>
            <person name="Forche A."/>
            <person name="Reedy J.L."/>
            <person name="Agrafioti I."/>
            <person name="Arnaud M.B."/>
            <person name="Bates S."/>
            <person name="Brown A.J."/>
            <person name="Brunke S."/>
            <person name="Costanzo M.C."/>
            <person name="Fitzpatrick D.A."/>
            <person name="de Groot P.W."/>
            <person name="Harris D."/>
            <person name="Hoyer L.L."/>
            <person name="Hube B."/>
            <person name="Klis F.M."/>
            <person name="Kodira C."/>
            <person name="Lennard N."/>
            <person name="Logue M.E."/>
            <person name="Martin R."/>
            <person name="Neiman A.M."/>
            <person name="Nikolaou E."/>
            <person name="Quail M.A."/>
            <person name="Quinn J."/>
            <person name="Santos M.C."/>
            <person name="Schmitzberger F.F."/>
            <person name="Sherlock G."/>
            <person name="Shah P."/>
            <person name="Silverstein K.A."/>
            <person name="Skrzypek M.S."/>
            <person name="Soll D."/>
            <person name="Staggs R."/>
            <person name="Stansfield I."/>
            <person name="Stumpf M.P."/>
            <person name="Sudbery P.E."/>
            <person name="Srikantha T."/>
            <person name="Zeng Q."/>
            <person name="Berman J."/>
            <person name="Berriman M."/>
            <person name="Heitman J."/>
            <person name="Gow N.A."/>
            <person name="Lorenz M.C."/>
            <person name="Birren B.W."/>
            <person name="Kellis M."/>
            <person name="Cuomo C.A."/>
        </authorList>
    </citation>
    <scope>NUCLEOTIDE SEQUENCE [LARGE SCALE GENOMIC DNA]</scope>
    <source>
        <strain evidence="1 2">ATCC 42720</strain>
    </source>
</reference>